<reference evidence="3" key="1">
    <citation type="journal article" date="2005" name="Nature">
        <title>The map-based sequence of the rice genome.</title>
        <authorList>
            <consortium name="International rice genome sequencing project (IRGSP)"/>
            <person name="Matsumoto T."/>
            <person name="Wu J."/>
            <person name="Kanamori H."/>
            <person name="Katayose Y."/>
            <person name="Fujisawa M."/>
            <person name="Namiki N."/>
            <person name="Mizuno H."/>
            <person name="Yamamoto K."/>
            <person name="Antonio B.A."/>
            <person name="Baba T."/>
            <person name="Sakata K."/>
            <person name="Nagamura Y."/>
            <person name="Aoki H."/>
            <person name="Arikawa K."/>
            <person name="Arita K."/>
            <person name="Bito T."/>
            <person name="Chiden Y."/>
            <person name="Fujitsuka N."/>
            <person name="Fukunaka R."/>
            <person name="Hamada M."/>
            <person name="Harada C."/>
            <person name="Hayashi A."/>
            <person name="Hijishita S."/>
            <person name="Honda M."/>
            <person name="Hosokawa S."/>
            <person name="Ichikawa Y."/>
            <person name="Idonuma A."/>
            <person name="Iijima M."/>
            <person name="Ikeda M."/>
            <person name="Ikeno M."/>
            <person name="Ito K."/>
            <person name="Ito S."/>
            <person name="Ito T."/>
            <person name="Ito Y."/>
            <person name="Ito Y."/>
            <person name="Iwabuchi A."/>
            <person name="Kamiya K."/>
            <person name="Karasawa W."/>
            <person name="Kurita K."/>
            <person name="Katagiri S."/>
            <person name="Kikuta A."/>
            <person name="Kobayashi H."/>
            <person name="Kobayashi N."/>
            <person name="Machita K."/>
            <person name="Maehara T."/>
            <person name="Masukawa M."/>
            <person name="Mizubayashi T."/>
            <person name="Mukai Y."/>
            <person name="Nagasaki H."/>
            <person name="Nagata Y."/>
            <person name="Naito S."/>
            <person name="Nakashima M."/>
            <person name="Nakama Y."/>
            <person name="Nakamichi Y."/>
            <person name="Nakamura M."/>
            <person name="Meguro A."/>
            <person name="Negishi M."/>
            <person name="Ohta I."/>
            <person name="Ohta T."/>
            <person name="Okamoto M."/>
            <person name="Ono N."/>
            <person name="Saji S."/>
            <person name="Sakaguchi M."/>
            <person name="Sakai K."/>
            <person name="Shibata M."/>
            <person name="Shimokawa T."/>
            <person name="Song J."/>
            <person name="Takazaki Y."/>
            <person name="Terasawa K."/>
            <person name="Tsugane M."/>
            <person name="Tsuji K."/>
            <person name="Ueda S."/>
            <person name="Waki K."/>
            <person name="Yamagata H."/>
            <person name="Yamamoto M."/>
            <person name="Yamamoto S."/>
            <person name="Yamane H."/>
            <person name="Yoshiki S."/>
            <person name="Yoshihara R."/>
            <person name="Yukawa K."/>
            <person name="Zhong H."/>
            <person name="Yano M."/>
            <person name="Yuan Q."/>
            <person name="Ouyang S."/>
            <person name="Liu J."/>
            <person name="Jones K.M."/>
            <person name="Gansberger K."/>
            <person name="Moffat K."/>
            <person name="Hill J."/>
            <person name="Bera J."/>
            <person name="Fadrosh D."/>
            <person name="Jin S."/>
            <person name="Johri S."/>
            <person name="Kim M."/>
            <person name="Overton L."/>
            <person name="Reardon M."/>
            <person name="Tsitrin T."/>
            <person name="Vuong H."/>
            <person name="Weaver B."/>
            <person name="Ciecko A."/>
            <person name="Tallon L."/>
            <person name="Jackson J."/>
            <person name="Pai G."/>
            <person name="Aken S.V."/>
            <person name="Utterback T."/>
            <person name="Reidmuller S."/>
            <person name="Feldblyum T."/>
            <person name="Hsiao J."/>
            <person name="Zismann V."/>
            <person name="Iobst S."/>
            <person name="de Vazeille A.R."/>
            <person name="Buell C.R."/>
            <person name="Ying K."/>
            <person name="Li Y."/>
            <person name="Lu T."/>
            <person name="Huang Y."/>
            <person name="Zhao Q."/>
            <person name="Feng Q."/>
            <person name="Zhang L."/>
            <person name="Zhu J."/>
            <person name="Weng Q."/>
            <person name="Mu J."/>
            <person name="Lu Y."/>
            <person name="Fan D."/>
            <person name="Liu Y."/>
            <person name="Guan J."/>
            <person name="Zhang Y."/>
            <person name="Yu S."/>
            <person name="Liu X."/>
            <person name="Zhang Y."/>
            <person name="Hong G."/>
            <person name="Han B."/>
            <person name="Choisne N."/>
            <person name="Demange N."/>
            <person name="Orjeda G."/>
            <person name="Samain S."/>
            <person name="Cattolico L."/>
            <person name="Pelletier E."/>
            <person name="Couloux A."/>
            <person name="Segurens B."/>
            <person name="Wincker P."/>
            <person name="D'Hont A."/>
            <person name="Scarpelli C."/>
            <person name="Weissenbach J."/>
            <person name="Salanoubat M."/>
            <person name="Quetier F."/>
            <person name="Yu Y."/>
            <person name="Kim H.R."/>
            <person name="Rambo T."/>
            <person name="Currie J."/>
            <person name="Collura K."/>
            <person name="Luo M."/>
            <person name="Yang T."/>
            <person name="Ammiraju J.S.S."/>
            <person name="Engler F."/>
            <person name="Soderlund C."/>
            <person name="Wing R.A."/>
            <person name="Palmer L.E."/>
            <person name="de la Bastide M."/>
            <person name="Spiegel L."/>
            <person name="Nascimento L."/>
            <person name="Zutavern T."/>
            <person name="O'Shaughnessy A."/>
            <person name="Dike S."/>
            <person name="Dedhia N."/>
            <person name="Preston R."/>
            <person name="Balija V."/>
            <person name="McCombie W.R."/>
            <person name="Chow T."/>
            <person name="Chen H."/>
            <person name="Chung M."/>
            <person name="Chen C."/>
            <person name="Shaw J."/>
            <person name="Wu H."/>
            <person name="Hsiao K."/>
            <person name="Chao Y."/>
            <person name="Chu M."/>
            <person name="Cheng C."/>
            <person name="Hour A."/>
            <person name="Lee P."/>
            <person name="Lin S."/>
            <person name="Lin Y."/>
            <person name="Liou J."/>
            <person name="Liu S."/>
            <person name="Hsing Y."/>
            <person name="Raghuvanshi S."/>
            <person name="Mohanty A."/>
            <person name="Bharti A.K."/>
            <person name="Gaur A."/>
            <person name="Gupta V."/>
            <person name="Kumar D."/>
            <person name="Ravi V."/>
            <person name="Vij S."/>
            <person name="Kapur A."/>
            <person name="Khurana P."/>
            <person name="Khurana P."/>
            <person name="Khurana J.P."/>
            <person name="Tyagi A.K."/>
            <person name="Gaikwad K."/>
            <person name="Singh A."/>
            <person name="Dalal V."/>
            <person name="Srivastava S."/>
            <person name="Dixit A."/>
            <person name="Pal A.K."/>
            <person name="Ghazi I.A."/>
            <person name="Yadav M."/>
            <person name="Pandit A."/>
            <person name="Bhargava A."/>
            <person name="Sureshbabu K."/>
            <person name="Batra K."/>
            <person name="Sharma T.R."/>
            <person name="Mohapatra T."/>
            <person name="Singh N.K."/>
            <person name="Messing J."/>
            <person name="Nelson A.B."/>
            <person name="Fuks G."/>
            <person name="Kavchok S."/>
            <person name="Keizer G."/>
            <person name="Linton E."/>
            <person name="Llaca V."/>
            <person name="Song R."/>
            <person name="Tanyolac B."/>
            <person name="Young S."/>
            <person name="Ho-Il K."/>
            <person name="Hahn J.H."/>
            <person name="Sangsakoo G."/>
            <person name="Vanavichit A."/>
            <person name="de Mattos Luiz.A.T."/>
            <person name="Zimmer P.D."/>
            <person name="Malone G."/>
            <person name="Dellagostin O."/>
            <person name="de Oliveira A.C."/>
            <person name="Bevan M."/>
            <person name="Bancroft I."/>
            <person name="Minx P."/>
            <person name="Cordum H."/>
            <person name="Wilson R."/>
            <person name="Cheng Z."/>
            <person name="Jin W."/>
            <person name="Jiang J."/>
            <person name="Leong S.A."/>
            <person name="Iwama H."/>
            <person name="Gojobori T."/>
            <person name="Itoh T."/>
            <person name="Niimura Y."/>
            <person name="Fujii Y."/>
            <person name="Habara T."/>
            <person name="Sakai H."/>
            <person name="Sato Y."/>
            <person name="Wilson G."/>
            <person name="Kumar K."/>
            <person name="McCouch S."/>
            <person name="Juretic N."/>
            <person name="Hoen D."/>
            <person name="Wright S."/>
            <person name="Bruskiewich R."/>
            <person name="Bureau T."/>
            <person name="Miyao A."/>
            <person name="Hirochika H."/>
            <person name="Nishikawa T."/>
            <person name="Kadowaki K."/>
            <person name="Sugiura M."/>
            <person name="Burr B."/>
            <person name="Sasaki T."/>
        </authorList>
    </citation>
    <scope>NUCLEOTIDE SEQUENCE [LARGE SCALE GENOMIC DNA]</scope>
    <source>
        <strain evidence="3">cv. Nipponbare</strain>
    </source>
</reference>
<evidence type="ECO:0000313" key="3">
    <source>
        <dbReference type="Proteomes" id="UP000000763"/>
    </source>
</evidence>
<name>Q6ZCQ7_ORYSJ</name>
<accession>Q6ZCQ7</accession>
<sequence length="92" mass="9775">MLELCGIPVRRPVLAPCCRASVALLRVCLAAALVRVSACASPPRVSRSAVRASCLRSAAPLAPHSLAYVVLHHAPAPPSSPRRRAAQLHLRR</sequence>
<keyword evidence="1" id="KW-0732">Signal</keyword>
<dbReference type="Proteomes" id="UP000000763">
    <property type="component" value="Chromosome 8"/>
</dbReference>
<dbReference type="AlphaFoldDB" id="Q6ZCQ7"/>
<gene>
    <name evidence="2" type="primary">P0461A06.27</name>
</gene>
<protein>
    <submittedName>
        <fullName evidence="2">Uncharacterized protein</fullName>
    </submittedName>
</protein>
<feature type="signal peptide" evidence="1">
    <location>
        <begin position="1"/>
        <end position="39"/>
    </location>
</feature>
<reference evidence="3" key="2">
    <citation type="journal article" date="2008" name="Nucleic Acids Res.">
        <title>The rice annotation project database (RAP-DB): 2008 update.</title>
        <authorList>
            <consortium name="The rice annotation project (RAP)"/>
        </authorList>
    </citation>
    <scope>GENOME REANNOTATION</scope>
    <source>
        <strain evidence="3">cv. Nipponbare</strain>
    </source>
</reference>
<feature type="chain" id="PRO_5004282751" evidence="1">
    <location>
        <begin position="40"/>
        <end position="92"/>
    </location>
</feature>
<organism evidence="2 3">
    <name type="scientific">Oryza sativa subsp. japonica</name>
    <name type="common">Rice</name>
    <dbReference type="NCBI Taxonomy" id="39947"/>
    <lineage>
        <taxon>Eukaryota</taxon>
        <taxon>Viridiplantae</taxon>
        <taxon>Streptophyta</taxon>
        <taxon>Embryophyta</taxon>
        <taxon>Tracheophyta</taxon>
        <taxon>Spermatophyta</taxon>
        <taxon>Magnoliopsida</taxon>
        <taxon>Liliopsida</taxon>
        <taxon>Poales</taxon>
        <taxon>Poaceae</taxon>
        <taxon>BOP clade</taxon>
        <taxon>Oryzoideae</taxon>
        <taxon>Oryzeae</taxon>
        <taxon>Oryzinae</taxon>
        <taxon>Oryza</taxon>
        <taxon>Oryza sativa</taxon>
    </lineage>
</organism>
<dbReference type="EMBL" id="AP004559">
    <property type="protein sequence ID" value="BAD01261.1"/>
    <property type="molecule type" value="Genomic_DNA"/>
</dbReference>
<proteinExistence type="predicted"/>
<evidence type="ECO:0000256" key="1">
    <source>
        <dbReference type="SAM" id="SignalP"/>
    </source>
</evidence>
<evidence type="ECO:0000313" key="2">
    <source>
        <dbReference type="EMBL" id="BAD01261.1"/>
    </source>
</evidence>